<organism evidence="1 2">
    <name type="scientific">Paracoccus sanguinis</name>
    <dbReference type="NCBI Taxonomy" id="1545044"/>
    <lineage>
        <taxon>Bacteria</taxon>
        <taxon>Pseudomonadati</taxon>
        <taxon>Pseudomonadota</taxon>
        <taxon>Alphaproteobacteria</taxon>
        <taxon>Rhodobacterales</taxon>
        <taxon>Paracoccaceae</taxon>
        <taxon>Paracoccus</taxon>
    </lineage>
</organism>
<accession>A0A099GIA9</accession>
<name>A0A099GIA9_9RHOB</name>
<reference evidence="1 2" key="2">
    <citation type="submission" date="2014-10" db="EMBL/GenBank/DDBJ databases">
        <title>Paracoccus sanguinis sp. nov., isolated from clinical specimens of New York State patients.</title>
        <authorList>
            <person name="Mingle L.A."/>
            <person name="Cole J.A."/>
            <person name="Lapierre P."/>
            <person name="Musser K.A."/>
        </authorList>
    </citation>
    <scope>NUCLEOTIDE SEQUENCE [LARGE SCALE GENOMIC DNA]</scope>
    <source>
        <strain evidence="1 2">5503</strain>
    </source>
</reference>
<proteinExistence type="predicted"/>
<sequence length="168" mass="18493">MCGDAVVREWAHSLEFRLPVPPFHQPTRPAQCQMPIKIWHEAAQGGKRTGAEVAGIGRGEGFDARRDGLALGEIEGADRGLQEGDLAAVGFHESDRAIRMADCHNQARETAAATDVQPVAVRWREVRQLGAIGEVAFFQVGQRRRCDEVDRRVPFADQACVGRQSCFT</sequence>
<comment type="caution">
    <text evidence="1">The sequence shown here is derived from an EMBL/GenBank/DDBJ whole genome shotgun (WGS) entry which is preliminary data.</text>
</comment>
<protein>
    <submittedName>
        <fullName evidence="1">Uncharacterized protein</fullName>
    </submittedName>
</protein>
<evidence type="ECO:0000313" key="2">
    <source>
        <dbReference type="Proteomes" id="UP000029858"/>
    </source>
</evidence>
<reference evidence="1 2" key="1">
    <citation type="submission" date="2014-09" db="EMBL/GenBank/DDBJ databases">
        <authorList>
            <person name="McGinnis J.M."/>
            <person name="Wolfgang W.J."/>
        </authorList>
    </citation>
    <scope>NUCLEOTIDE SEQUENCE [LARGE SCALE GENOMIC DNA]</scope>
    <source>
        <strain evidence="1 2">5503</strain>
    </source>
</reference>
<gene>
    <name evidence="1" type="ORF">IX56_08680</name>
</gene>
<dbReference type="AlphaFoldDB" id="A0A099GIA9"/>
<evidence type="ECO:0000313" key="1">
    <source>
        <dbReference type="EMBL" id="KGJ22327.1"/>
    </source>
</evidence>
<dbReference type="EMBL" id="JRKQ01000037">
    <property type="protein sequence ID" value="KGJ22327.1"/>
    <property type="molecule type" value="Genomic_DNA"/>
</dbReference>
<dbReference type="Proteomes" id="UP000029858">
    <property type="component" value="Unassembled WGS sequence"/>
</dbReference>